<evidence type="ECO:0000313" key="21">
    <source>
        <dbReference type="Proteomes" id="UP000009226"/>
    </source>
</evidence>
<evidence type="ECO:0000256" key="9">
    <source>
        <dbReference type="ARBA" id="ARBA00022840"/>
    </source>
</evidence>
<dbReference type="InterPro" id="IPR011130">
    <property type="entry name" value="SecA_preprotein_X-link_dom"/>
</dbReference>
<dbReference type="SMART" id="SM00958">
    <property type="entry name" value="SecA_PP_bind"/>
    <property type="match status" value="1"/>
</dbReference>
<dbReference type="NCBIfam" id="NF009538">
    <property type="entry name" value="PRK12904.1"/>
    <property type="match status" value="1"/>
</dbReference>
<dbReference type="InterPro" id="IPR011116">
    <property type="entry name" value="SecA_Wing/Scaffold"/>
</dbReference>
<dbReference type="GO" id="GO:0031522">
    <property type="term" value="C:cell envelope Sec protein transport complex"/>
    <property type="evidence" value="ECO:0007669"/>
    <property type="project" value="TreeGrafter"/>
</dbReference>
<dbReference type="EMBL" id="CP002736">
    <property type="protein sequence ID" value="AEF95376.1"/>
    <property type="molecule type" value="Genomic_DNA"/>
</dbReference>
<feature type="binding site" evidence="15">
    <location>
        <begin position="103"/>
        <end position="107"/>
    </location>
    <ligand>
        <name>ATP</name>
        <dbReference type="ChEBI" id="CHEBI:30616"/>
    </ligand>
</feature>
<dbReference type="InterPro" id="IPR036670">
    <property type="entry name" value="SecA_X-link_sf"/>
</dbReference>
<keyword evidence="12 15" id="KW-0811">Translocation</keyword>
<dbReference type="InterPro" id="IPR000185">
    <property type="entry name" value="SecA"/>
</dbReference>
<dbReference type="PROSITE" id="PS51192">
    <property type="entry name" value="HELICASE_ATP_BIND_1"/>
    <property type="match status" value="1"/>
</dbReference>
<evidence type="ECO:0000256" key="2">
    <source>
        <dbReference type="ARBA" id="ARBA00007650"/>
    </source>
</evidence>
<keyword evidence="4 15" id="KW-1003">Cell membrane</keyword>
<dbReference type="PANTHER" id="PTHR30612">
    <property type="entry name" value="SECA INNER MEMBRANE COMPONENT OF SEC PROTEIN SECRETION SYSTEM"/>
    <property type="match status" value="1"/>
</dbReference>
<dbReference type="Pfam" id="PF02810">
    <property type="entry name" value="SEC-C"/>
    <property type="match status" value="1"/>
</dbReference>
<evidence type="ECO:0000256" key="14">
    <source>
        <dbReference type="ARBA" id="ARBA00034006"/>
    </source>
</evidence>
<comment type="subcellular location">
    <subcellularLocation>
        <location evidence="15">Cell membrane</location>
        <topology evidence="15">Peripheral membrane protein</topology>
        <orientation evidence="15">Cytoplasmic side</orientation>
    </subcellularLocation>
    <subcellularLocation>
        <location evidence="15">Cytoplasm</location>
    </subcellularLocation>
    <text evidence="15">Distribution is 50-50.</text>
</comment>
<dbReference type="AlphaFoldDB" id="F6B504"/>
<comment type="catalytic activity">
    <reaction evidence="14 15">
        <text>ATP + H2O + cellular proteinSide 1 = ADP + phosphate + cellular proteinSide 2.</text>
        <dbReference type="EC" id="7.4.2.8"/>
    </reaction>
</comment>
<feature type="region of interest" description="Disordered" evidence="17">
    <location>
        <begin position="834"/>
        <end position="864"/>
    </location>
</feature>
<feature type="binding site" evidence="15">
    <location>
        <position position="85"/>
    </location>
    <ligand>
        <name>ATP</name>
        <dbReference type="ChEBI" id="CHEBI:30616"/>
    </ligand>
</feature>
<dbReference type="InterPro" id="IPR036266">
    <property type="entry name" value="SecA_Wing/Scaffold_sf"/>
</dbReference>
<comment type="cofactor">
    <cofactor evidence="1">
        <name>Zn(2+)</name>
        <dbReference type="ChEBI" id="CHEBI:29105"/>
    </cofactor>
</comment>
<dbReference type="Gene3D" id="3.90.1440.10">
    <property type="entry name" value="SecA, preprotein cross-linking domain"/>
    <property type="match status" value="1"/>
</dbReference>
<feature type="domain" description="SecA family profile" evidence="19">
    <location>
        <begin position="1"/>
        <end position="610"/>
    </location>
</feature>
<dbReference type="GO" id="GO:0017038">
    <property type="term" value="P:protein import"/>
    <property type="evidence" value="ECO:0007669"/>
    <property type="project" value="InterPro"/>
</dbReference>
<dbReference type="InterPro" id="IPR027417">
    <property type="entry name" value="P-loop_NTPase"/>
</dbReference>
<feature type="domain" description="Helicase ATP-binding" evidence="18">
    <location>
        <begin position="87"/>
        <end position="245"/>
    </location>
</feature>
<dbReference type="InterPro" id="IPR014001">
    <property type="entry name" value="Helicase_ATP-bd"/>
</dbReference>
<dbReference type="PROSITE" id="PS01312">
    <property type="entry name" value="SECA"/>
    <property type="match status" value="1"/>
</dbReference>
<dbReference type="CDD" id="cd18803">
    <property type="entry name" value="SF2_C_secA"/>
    <property type="match status" value="1"/>
</dbReference>
<evidence type="ECO:0000256" key="6">
    <source>
        <dbReference type="ARBA" id="ARBA00022723"/>
    </source>
</evidence>
<dbReference type="FunFam" id="1.10.3060.10:FF:000002">
    <property type="entry name" value="Preprotein translocase subunit SecA"/>
    <property type="match status" value="1"/>
</dbReference>
<dbReference type="SMART" id="SM00957">
    <property type="entry name" value="SecA_DEAD"/>
    <property type="match status" value="1"/>
</dbReference>
<organism evidence="20 21">
    <name type="scientific">Desulfotomaculum nigrificans (strain DSM 14880 / VKM B-2319 / CO-1-SRB)</name>
    <name type="common">Desulfotomaculum carboxydivorans</name>
    <dbReference type="NCBI Taxonomy" id="868595"/>
    <lineage>
        <taxon>Bacteria</taxon>
        <taxon>Bacillati</taxon>
        <taxon>Bacillota</taxon>
        <taxon>Clostridia</taxon>
        <taxon>Eubacteriales</taxon>
        <taxon>Desulfotomaculaceae</taxon>
        <taxon>Desulfotomaculum</taxon>
    </lineage>
</organism>
<accession>F6B504</accession>
<dbReference type="Pfam" id="PF07517">
    <property type="entry name" value="SecA_DEAD"/>
    <property type="match status" value="1"/>
</dbReference>
<dbReference type="PROSITE" id="PS51196">
    <property type="entry name" value="SECA_MOTOR_DEAD"/>
    <property type="match status" value="1"/>
</dbReference>
<evidence type="ECO:0000259" key="19">
    <source>
        <dbReference type="PROSITE" id="PS51196"/>
    </source>
</evidence>
<dbReference type="CDD" id="cd17928">
    <property type="entry name" value="DEXDc_SecA"/>
    <property type="match status" value="1"/>
</dbReference>
<evidence type="ECO:0000256" key="15">
    <source>
        <dbReference type="HAMAP-Rule" id="MF_01382"/>
    </source>
</evidence>
<dbReference type="GO" id="GO:0005886">
    <property type="term" value="C:plasma membrane"/>
    <property type="evidence" value="ECO:0007669"/>
    <property type="project" value="UniProtKB-SubCell"/>
</dbReference>
<dbReference type="Gene3D" id="3.40.50.300">
    <property type="entry name" value="P-loop containing nucleotide triphosphate hydrolases"/>
    <property type="match status" value="2"/>
</dbReference>
<keyword evidence="8" id="KW-0862">Zinc</keyword>
<dbReference type="RefSeq" id="WP_003543785.1">
    <property type="nucleotide sequence ID" value="NC_015565.1"/>
</dbReference>
<dbReference type="PRINTS" id="PR00906">
    <property type="entry name" value="SECA"/>
</dbReference>
<dbReference type="HAMAP" id="MF_01382">
    <property type="entry name" value="SecA"/>
    <property type="match status" value="1"/>
</dbReference>
<keyword evidence="9 15" id="KW-0067">ATP-binding</keyword>
<dbReference type="InterPro" id="IPR011115">
    <property type="entry name" value="SecA_DEAD"/>
</dbReference>
<dbReference type="InterPro" id="IPR044722">
    <property type="entry name" value="SecA_SF2_C"/>
</dbReference>
<dbReference type="SUPFAM" id="SSF52540">
    <property type="entry name" value="P-loop containing nucleoside triphosphate hydrolases"/>
    <property type="match status" value="2"/>
</dbReference>
<keyword evidence="5 15" id="KW-0963">Cytoplasm</keyword>
<dbReference type="STRING" id="868595.Desca_2552"/>
<dbReference type="Pfam" id="PF01043">
    <property type="entry name" value="SecA_PP_bind"/>
    <property type="match status" value="1"/>
</dbReference>
<dbReference type="GO" id="GO:0005829">
    <property type="term" value="C:cytosol"/>
    <property type="evidence" value="ECO:0007669"/>
    <property type="project" value="TreeGrafter"/>
</dbReference>
<keyword evidence="6" id="KW-0479">Metal-binding</keyword>
<dbReference type="EC" id="7.4.2.8" evidence="15"/>
<dbReference type="GO" id="GO:0046872">
    <property type="term" value="F:metal ion binding"/>
    <property type="evidence" value="ECO:0007669"/>
    <property type="project" value="UniProtKB-KW"/>
</dbReference>
<proteinExistence type="inferred from homology"/>
<evidence type="ECO:0000256" key="4">
    <source>
        <dbReference type="ARBA" id="ARBA00022475"/>
    </source>
</evidence>
<dbReference type="InterPro" id="IPR004027">
    <property type="entry name" value="SEC_C_motif"/>
</dbReference>
<feature type="binding site" evidence="15">
    <location>
        <position position="492"/>
    </location>
    <ligand>
        <name>ATP</name>
        <dbReference type="ChEBI" id="CHEBI:30616"/>
    </ligand>
</feature>
<evidence type="ECO:0000256" key="10">
    <source>
        <dbReference type="ARBA" id="ARBA00022927"/>
    </source>
</evidence>
<dbReference type="KEGG" id="dca:Desca_2552"/>
<evidence type="ECO:0000256" key="12">
    <source>
        <dbReference type="ARBA" id="ARBA00023010"/>
    </source>
</evidence>
<dbReference type="FunFam" id="3.90.1440.10:FF:000002">
    <property type="entry name" value="Protein translocase subunit SecA"/>
    <property type="match status" value="1"/>
</dbReference>
<keyword evidence="7 15" id="KW-0547">Nucleotide-binding</keyword>
<dbReference type="Pfam" id="PF21090">
    <property type="entry name" value="P-loop_SecA"/>
    <property type="match status" value="1"/>
</dbReference>
<dbReference type="InterPro" id="IPR014018">
    <property type="entry name" value="SecA_motor_DEAD"/>
</dbReference>
<keyword evidence="21" id="KW-1185">Reference proteome</keyword>
<name>F6B504_DESCC</name>
<keyword evidence="13 15" id="KW-0472">Membrane</keyword>
<dbReference type="SUPFAM" id="SSF81886">
    <property type="entry name" value="Helical scaffold and wing domains of SecA"/>
    <property type="match status" value="1"/>
</dbReference>
<dbReference type="SUPFAM" id="SSF81767">
    <property type="entry name" value="Pre-protein crosslinking domain of SecA"/>
    <property type="match status" value="1"/>
</dbReference>
<evidence type="ECO:0000259" key="18">
    <source>
        <dbReference type="PROSITE" id="PS51192"/>
    </source>
</evidence>
<evidence type="ECO:0000256" key="5">
    <source>
        <dbReference type="ARBA" id="ARBA00022490"/>
    </source>
</evidence>
<reference evidence="20" key="1">
    <citation type="submission" date="2011-05" db="EMBL/GenBank/DDBJ databases">
        <title>Complete sequence of Desulfotomaculum carboxydivorans CO-1-SRB.</title>
        <authorList>
            <consortium name="US DOE Joint Genome Institute"/>
            <person name="Lucas S."/>
            <person name="Han J."/>
            <person name="Lapidus A."/>
            <person name="Cheng J.-F."/>
            <person name="Goodwin L."/>
            <person name="Pitluck S."/>
            <person name="Peters L."/>
            <person name="Mikhailova N."/>
            <person name="Lu M."/>
            <person name="Han C."/>
            <person name="Tapia R."/>
            <person name="Land M."/>
            <person name="Hauser L."/>
            <person name="Kyrpides N."/>
            <person name="Ivanova N."/>
            <person name="Pagani I."/>
            <person name="Stams A."/>
            <person name="Plugge C."/>
            <person name="Muyzer G."/>
            <person name="Kuever J."/>
            <person name="Parshina S."/>
            <person name="Ivanova A."/>
            <person name="Nazina T."/>
            <person name="Woyke T."/>
        </authorList>
    </citation>
    <scope>NUCLEOTIDE SEQUENCE [LARGE SCALE GENOMIC DNA]</scope>
    <source>
        <strain evidence="20">CO-1-SRB</strain>
    </source>
</reference>
<dbReference type="GO" id="GO:0065002">
    <property type="term" value="P:intracellular protein transmembrane transport"/>
    <property type="evidence" value="ECO:0007669"/>
    <property type="project" value="UniProtKB-UniRule"/>
</dbReference>
<evidence type="ECO:0000256" key="16">
    <source>
        <dbReference type="RuleBase" id="RU003874"/>
    </source>
</evidence>
<dbReference type="Pfam" id="PF07516">
    <property type="entry name" value="SecA_SW"/>
    <property type="match status" value="1"/>
</dbReference>
<evidence type="ECO:0000256" key="13">
    <source>
        <dbReference type="ARBA" id="ARBA00023136"/>
    </source>
</evidence>
<keyword evidence="10 15" id="KW-0653">Protein transport</keyword>
<dbReference type="FunFam" id="3.40.50.300:FF:000334">
    <property type="entry name" value="Protein translocase subunit SecA"/>
    <property type="match status" value="1"/>
</dbReference>
<comment type="subunit">
    <text evidence="15">Monomer and homodimer. Part of the essential Sec protein translocation apparatus which comprises SecA, SecYEG and auxiliary proteins SecDF. Other proteins may also be involved.</text>
</comment>
<evidence type="ECO:0000256" key="1">
    <source>
        <dbReference type="ARBA" id="ARBA00001947"/>
    </source>
</evidence>
<dbReference type="FunFam" id="3.40.50.300:FF:000113">
    <property type="entry name" value="Preprotein translocase subunit SecA"/>
    <property type="match status" value="1"/>
</dbReference>
<dbReference type="GO" id="GO:0005524">
    <property type="term" value="F:ATP binding"/>
    <property type="evidence" value="ECO:0007669"/>
    <property type="project" value="UniProtKB-UniRule"/>
</dbReference>
<keyword evidence="3 15" id="KW-0813">Transport</keyword>
<evidence type="ECO:0000256" key="3">
    <source>
        <dbReference type="ARBA" id="ARBA00022448"/>
    </source>
</evidence>
<dbReference type="GO" id="GO:0043952">
    <property type="term" value="P:protein transport by the Sec complex"/>
    <property type="evidence" value="ECO:0007669"/>
    <property type="project" value="UniProtKB-ARBA"/>
</dbReference>
<evidence type="ECO:0000313" key="20">
    <source>
        <dbReference type="EMBL" id="AEF95376.1"/>
    </source>
</evidence>
<comment type="function">
    <text evidence="15">Part of the Sec protein translocase complex. Interacts with the SecYEG preprotein conducting channel. Has a central role in coupling the hydrolysis of ATP to the transfer of proteins into and across the cell membrane, serving as an ATP-driven molecular motor driving the stepwise translocation of polypeptide chains across the membrane.</text>
</comment>
<dbReference type="Proteomes" id="UP000009226">
    <property type="component" value="Chromosome"/>
</dbReference>
<dbReference type="GO" id="GO:0008564">
    <property type="term" value="F:protein-exporting ATPase activity"/>
    <property type="evidence" value="ECO:0007669"/>
    <property type="project" value="UniProtKB-EC"/>
</dbReference>
<evidence type="ECO:0000256" key="11">
    <source>
        <dbReference type="ARBA" id="ARBA00022967"/>
    </source>
</evidence>
<evidence type="ECO:0000256" key="17">
    <source>
        <dbReference type="SAM" id="MobiDB-lite"/>
    </source>
</evidence>
<feature type="compositionally biased region" description="Basic and acidic residues" evidence="17">
    <location>
        <begin position="834"/>
        <end position="850"/>
    </location>
</feature>
<dbReference type="eggNOG" id="COG0653">
    <property type="taxonomic scope" value="Bacteria"/>
</dbReference>
<protein>
    <recommendedName>
        <fullName evidence="15 16">Protein translocase subunit SecA</fullName>
        <ecNumber evidence="15">7.4.2.8</ecNumber>
    </recommendedName>
</protein>
<dbReference type="NCBIfam" id="TIGR00963">
    <property type="entry name" value="secA"/>
    <property type="match status" value="1"/>
</dbReference>
<sequence length="873" mass="99398">MLKFLKNLFDDNAREIKRLQRIVDDINGLEPEISRLTDEELRGKTAEFKQLLANGQTLEDILPRAFAVVREASKRVLNMRHFDVQLIGGAVLHEGRIAEMKTGEGKTLVATLPVYLNALTGRGVHVVTVNDYLATRDSEWMGQLYNFLGLSVGLIVHGLDWEERRRAYNADITYGTNNEFGFDYLRDNMALHPEQLVQRELNYAIVDEVDSILIDEARTPLIISGQADKPTDLYYTMARIVPRLTKDTDYTVDEKAHTALLTEEGVAKVEKMLGVANLYDDANMELTHHLNQALKAHALMKRDRDYVVKDGEVVIVDEFTGRLMFGRRYSDGLHQAIEAKEGVKIERESQTLATITFQNYFRMYKKLAGMTGTAVTEEEEFRKIYGLDVIVIPTNRPMIRQDLPDLVYKTEAAKFRAVVEDVAKRHATGQPVLVGTISIEKSELVSGMLKRKGIPHQVLNAKYHEKEAEIIAQAGRLNAVTIATNMAGRGTDILLGGNPEALAQAELRKKGLTGEEAEAEYQRLLAQYKKQCEEEREKVVALGGLHIIGTERHESRRIDNQLRGRAGRQGDPGSSQFYISLEDDLMRLFGSDNIAGLMDRLGMEEDVPIEHSLITKSIESAQKRVENRNFDIRKHVLNYDDVMNQQRELIYEQRRRVLTGENMAEHIKDTIATVVGRSVDMYAPEGVHQEEWDLAGLLEYASQFYLPNHDLKVSDLEDMGRDALKDELLERALAIYKTREEELGAETLREIERVVMLRLVDEKWMDHLDAMDQLREGIGLRAYGQKDPLIEYKFEAYEMFNNMIASIQEDVVRYIFRVNLVAPQPEKQRVVVENRYQEEGPPKPVRKEQQVGRNDPCPCGSGKKYKKCCGRGA</sequence>
<dbReference type="Gene3D" id="1.10.3060.10">
    <property type="entry name" value="Helical scaffold and wing domains of SecA"/>
    <property type="match status" value="1"/>
</dbReference>
<comment type="similarity">
    <text evidence="2 15 16">Belongs to the SecA family.</text>
</comment>
<evidence type="ECO:0000256" key="7">
    <source>
        <dbReference type="ARBA" id="ARBA00022741"/>
    </source>
</evidence>
<keyword evidence="11 15" id="KW-1278">Translocase</keyword>
<dbReference type="HOGENOM" id="CLU_005314_3_0_9"/>
<dbReference type="PANTHER" id="PTHR30612:SF0">
    <property type="entry name" value="CHLOROPLAST PROTEIN-TRANSPORTING ATPASE"/>
    <property type="match status" value="1"/>
</dbReference>
<evidence type="ECO:0000256" key="8">
    <source>
        <dbReference type="ARBA" id="ARBA00022833"/>
    </source>
</evidence>
<gene>
    <name evidence="15" type="primary">secA</name>
    <name evidence="20" type="ordered locus">Desca_2552</name>
</gene>
<dbReference type="InterPro" id="IPR020937">
    <property type="entry name" value="SecA_CS"/>
</dbReference>
<dbReference type="GO" id="GO:0006605">
    <property type="term" value="P:protein targeting"/>
    <property type="evidence" value="ECO:0007669"/>
    <property type="project" value="UniProtKB-UniRule"/>
</dbReference>